<dbReference type="Pfam" id="PF01597">
    <property type="entry name" value="GCV_H"/>
    <property type="match status" value="1"/>
</dbReference>
<dbReference type="GeneID" id="84222167"/>
<name>A0A0N8VKI2_9ARCH</name>
<evidence type="ECO:0000256" key="3">
    <source>
        <dbReference type="HAMAP-Rule" id="MF_00272"/>
    </source>
</evidence>
<dbReference type="InterPro" id="IPR011053">
    <property type="entry name" value="Single_hybrid_motif"/>
</dbReference>
<proteinExistence type="inferred from homology"/>
<reference evidence="7 8" key="2">
    <citation type="submission" date="2015-09" db="EMBL/GenBank/DDBJ databases">
        <title>Heavy metals and arsenic resistance mechanisms in polyextremophilic archaea of the family Ferroplasmaceae.</title>
        <authorList>
            <person name="Bulaev A.G."/>
            <person name="Kanygina A.V."/>
        </authorList>
    </citation>
    <scope>NUCLEOTIDE SEQUENCE [LARGE SCALE GENOMIC DNA]</scope>
    <source>
        <strain evidence="7 8">VT</strain>
    </source>
</reference>
<dbReference type="PROSITE" id="PS50968">
    <property type="entry name" value="BIOTINYL_LIPOYL"/>
    <property type="match status" value="1"/>
</dbReference>
<comment type="similarity">
    <text evidence="1 3">Belongs to the GcvH family.</text>
</comment>
<evidence type="ECO:0000256" key="4">
    <source>
        <dbReference type="PIRSR" id="PIRSR617453-50"/>
    </source>
</evidence>
<dbReference type="Proteomes" id="UP000050515">
    <property type="component" value="Unassembled WGS sequence"/>
</dbReference>
<dbReference type="Gene3D" id="2.40.50.100">
    <property type="match status" value="1"/>
</dbReference>
<dbReference type="GO" id="GO:0019464">
    <property type="term" value="P:glycine decarboxylation via glycine cleavage system"/>
    <property type="evidence" value="ECO:0007669"/>
    <property type="project" value="UniProtKB-UniRule"/>
</dbReference>
<evidence type="ECO:0000256" key="2">
    <source>
        <dbReference type="ARBA" id="ARBA00022823"/>
    </source>
</evidence>
<comment type="subunit">
    <text evidence="3">The glycine cleavage system is composed of four proteins: P, T, L and H.</text>
</comment>
<protein>
    <recommendedName>
        <fullName evidence="3">Probable glycine cleavage system H protein</fullName>
    </recommendedName>
</protein>
<dbReference type="GO" id="GO:0005829">
    <property type="term" value="C:cytosol"/>
    <property type="evidence" value="ECO:0007669"/>
    <property type="project" value="TreeGrafter"/>
</dbReference>
<dbReference type="AlphaFoldDB" id="A0A0N8VKI2"/>
<keyword evidence="2 3" id="KW-0450">Lipoyl</keyword>
<evidence type="ECO:0000313" key="6">
    <source>
        <dbReference type="EMBL" id="KPV46218.1"/>
    </source>
</evidence>
<dbReference type="PATRIC" id="fig|507754.4.peg.1826"/>
<dbReference type="GO" id="GO:0005960">
    <property type="term" value="C:glycine cleavage complex"/>
    <property type="evidence" value="ECO:0007669"/>
    <property type="project" value="InterPro"/>
</dbReference>
<dbReference type="NCBIfam" id="NF002270">
    <property type="entry name" value="PRK01202.1"/>
    <property type="match status" value="1"/>
</dbReference>
<dbReference type="Proteomes" id="UP000050320">
    <property type="component" value="Unassembled WGS sequence"/>
</dbReference>
<evidence type="ECO:0000313" key="8">
    <source>
        <dbReference type="Proteomes" id="UP000050320"/>
    </source>
</evidence>
<evidence type="ECO:0000313" key="7">
    <source>
        <dbReference type="EMBL" id="KQB33796.1"/>
    </source>
</evidence>
<dbReference type="EMBL" id="LKBG01000276">
    <property type="protein sequence ID" value="KQB33796.1"/>
    <property type="molecule type" value="Genomic_DNA"/>
</dbReference>
<dbReference type="EMBL" id="LJCQ01000280">
    <property type="protein sequence ID" value="KPV46218.1"/>
    <property type="molecule type" value="Genomic_DNA"/>
</dbReference>
<organism evidence="7 8">
    <name type="scientific">Acidiplasma aeolicum</name>
    <dbReference type="NCBI Taxonomy" id="507754"/>
    <lineage>
        <taxon>Archaea</taxon>
        <taxon>Methanobacteriati</taxon>
        <taxon>Thermoplasmatota</taxon>
        <taxon>Thermoplasmata</taxon>
        <taxon>Thermoplasmatales</taxon>
        <taxon>Ferroplasmaceae</taxon>
        <taxon>Acidiplasma</taxon>
    </lineage>
</organism>
<comment type="function">
    <text evidence="3">The glycine cleavage system catalyzes the degradation of glycine. The H protein shuttles the methylamine group of glycine from the P protein to the T protein.</text>
</comment>
<dbReference type="HAMAP" id="MF_00272">
    <property type="entry name" value="GcvH"/>
    <property type="match status" value="1"/>
</dbReference>
<dbReference type="RefSeq" id="WP_048101800.1">
    <property type="nucleotide sequence ID" value="NZ_JBBYJF010000003.1"/>
</dbReference>
<dbReference type="OrthoDB" id="9810at2157"/>
<feature type="domain" description="Lipoyl-binding" evidence="5">
    <location>
        <begin position="23"/>
        <end position="104"/>
    </location>
</feature>
<dbReference type="NCBIfam" id="TIGR00527">
    <property type="entry name" value="gcvH"/>
    <property type="match status" value="1"/>
</dbReference>
<evidence type="ECO:0000259" key="5">
    <source>
        <dbReference type="PROSITE" id="PS50968"/>
    </source>
</evidence>
<evidence type="ECO:0000313" key="9">
    <source>
        <dbReference type="Proteomes" id="UP000050515"/>
    </source>
</evidence>
<feature type="modified residue" description="N6-lipoyllysine" evidence="3 4">
    <location>
        <position position="64"/>
    </location>
</feature>
<dbReference type="GO" id="GO:0009249">
    <property type="term" value="P:protein lipoylation"/>
    <property type="evidence" value="ECO:0007669"/>
    <property type="project" value="TreeGrafter"/>
</dbReference>
<comment type="caution">
    <text evidence="7">The sequence shown here is derived from an EMBL/GenBank/DDBJ whole genome shotgun (WGS) entry which is preliminary data.</text>
</comment>
<dbReference type="PANTHER" id="PTHR11715:SF3">
    <property type="entry name" value="GLYCINE CLEAVAGE SYSTEM H PROTEIN-RELATED"/>
    <property type="match status" value="1"/>
</dbReference>
<comment type="cofactor">
    <cofactor evidence="3">
        <name>(R)-lipoate</name>
        <dbReference type="ChEBI" id="CHEBI:83088"/>
    </cofactor>
    <text evidence="3">Binds 1 lipoyl cofactor covalently.</text>
</comment>
<dbReference type="InterPro" id="IPR017453">
    <property type="entry name" value="GCV_H_sub"/>
</dbReference>
<keyword evidence="8" id="KW-1185">Reference proteome</keyword>
<dbReference type="PANTHER" id="PTHR11715">
    <property type="entry name" value="GLYCINE CLEAVAGE SYSTEM H PROTEIN"/>
    <property type="match status" value="1"/>
</dbReference>
<evidence type="ECO:0000256" key="1">
    <source>
        <dbReference type="ARBA" id="ARBA00009249"/>
    </source>
</evidence>
<dbReference type="InterPro" id="IPR033753">
    <property type="entry name" value="GCV_H/Fam206"/>
</dbReference>
<dbReference type="CDD" id="cd06848">
    <property type="entry name" value="GCS_H"/>
    <property type="match status" value="1"/>
</dbReference>
<dbReference type="SUPFAM" id="SSF51230">
    <property type="entry name" value="Single hybrid motif"/>
    <property type="match status" value="1"/>
</dbReference>
<gene>
    <name evidence="3" type="primary">gcvH</name>
    <name evidence="7" type="ORF">AOG54_06455</name>
    <name evidence="6" type="ORF">SE19_06495</name>
</gene>
<dbReference type="InterPro" id="IPR000089">
    <property type="entry name" value="Biotin_lipoyl"/>
</dbReference>
<accession>A0A0N8VKI2</accession>
<reference evidence="6 9" key="1">
    <citation type="submission" date="2015-09" db="EMBL/GenBank/DDBJ databases">
        <title>Draft genome sequence of Acidiplasma aeolicum DSM 18409.</title>
        <authorList>
            <person name="Hemp J."/>
        </authorList>
    </citation>
    <scope>NUCLEOTIDE SEQUENCE [LARGE SCALE GENOMIC DNA]</scope>
    <source>
        <strain evidence="6 9">V</strain>
    </source>
</reference>
<sequence length="124" mass="14251">MSRIPEELKYTKTHEWFSVDAGVATIGISDYAQQQLTDIVYIDMPKPGDDKKIGDVLLTIESVKSAEDVYSPVNGKVIEINMELEKSPELVNEDPYKNWIVKIKLDDEKYNFLTAEEYKKYIGE</sequence>
<dbReference type="InterPro" id="IPR002930">
    <property type="entry name" value="GCV_H"/>
</dbReference>